<name>A0A919K8S0_9ACTN</name>
<feature type="transmembrane region" description="Helical" evidence="2">
    <location>
        <begin position="136"/>
        <end position="165"/>
    </location>
</feature>
<dbReference type="Proteomes" id="UP000636960">
    <property type="component" value="Unassembled WGS sequence"/>
</dbReference>
<feature type="transmembrane region" description="Helical" evidence="2">
    <location>
        <begin position="111"/>
        <end position="129"/>
    </location>
</feature>
<dbReference type="AlphaFoldDB" id="A0A919K8S0"/>
<feature type="compositionally biased region" description="Basic and acidic residues" evidence="1">
    <location>
        <begin position="215"/>
        <end position="224"/>
    </location>
</feature>
<evidence type="ECO:0000256" key="1">
    <source>
        <dbReference type="SAM" id="MobiDB-lite"/>
    </source>
</evidence>
<keyword evidence="2" id="KW-0812">Transmembrane</keyword>
<feature type="transmembrane region" description="Helical" evidence="2">
    <location>
        <begin position="78"/>
        <end position="99"/>
    </location>
</feature>
<feature type="transmembrane region" description="Helical" evidence="2">
    <location>
        <begin position="44"/>
        <end position="66"/>
    </location>
</feature>
<sequence length="224" mass="22357">MSGAAGAGVTGSVAVAIAAGAALHTFGSVDAVHQMLSDTVSTPAGAALLGLACAALVAAAGFLTAAARHAPRPGPVRVLLGLWAAGLVALAVFPTNLPGTEVTTSTVVHRWGAPLAVAVPPIVALLVAPSRRLRTAALVAGGMAAVYGLAHLPALVTGAAVLPYAGLGERLLLAADLLVVVLTGAHLGPRSARAEPAGRQRTEGRLGRRRQAFQPRRDVAVEVE</sequence>
<feature type="compositionally biased region" description="Basic and acidic residues" evidence="1">
    <location>
        <begin position="192"/>
        <end position="206"/>
    </location>
</feature>
<evidence type="ECO:0000256" key="2">
    <source>
        <dbReference type="SAM" id="Phobius"/>
    </source>
</evidence>
<dbReference type="EMBL" id="BOMV01000091">
    <property type="protein sequence ID" value="GIF00813.1"/>
    <property type="molecule type" value="Genomic_DNA"/>
</dbReference>
<accession>A0A919K8S0</accession>
<proteinExistence type="predicted"/>
<dbReference type="RefSeq" id="WP_203788996.1">
    <property type="nucleotide sequence ID" value="NZ_BOMV01000091.1"/>
</dbReference>
<evidence type="ECO:0008006" key="5">
    <source>
        <dbReference type="Google" id="ProtNLM"/>
    </source>
</evidence>
<gene>
    <name evidence="3" type="ORF">Ari01nite_82770</name>
</gene>
<keyword evidence="2" id="KW-0472">Membrane</keyword>
<dbReference type="InterPro" id="IPR009339">
    <property type="entry name" value="DUF998"/>
</dbReference>
<evidence type="ECO:0000313" key="3">
    <source>
        <dbReference type="EMBL" id="GIF00813.1"/>
    </source>
</evidence>
<protein>
    <recommendedName>
        <fullName evidence="5">DUF998 domain-containing protein</fullName>
    </recommendedName>
</protein>
<feature type="region of interest" description="Disordered" evidence="1">
    <location>
        <begin position="190"/>
        <end position="224"/>
    </location>
</feature>
<dbReference type="Pfam" id="PF06197">
    <property type="entry name" value="DUF998"/>
    <property type="match status" value="1"/>
</dbReference>
<organism evidence="3 4">
    <name type="scientific">Paractinoplanes rishiriensis</name>
    <dbReference type="NCBI Taxonomy" id="1050105"/>
    <lineage>
        <taxon>Bacteria</taxon>
        <taxon>Bacillati</taxon>
        <taxon>Actinomycetota</taxon>
        <taxon>Actinomycetes</taxon>
        <taxon>Micromonosporales</taxon>
        <taxon>Micromonosporaceae</taxon>
        <taxon>Paractinoplanes</taxon>
    </lineage>
</organism>
<reference evidence="3" key="1">
    <citation type="submission" date="2021-01" db="EMBL/GenBank/DDBJ databases">
        <title>Whole genome shotgun sequence of Actinoplanes rishiriensis NBRC 108556.</title>
        <authorList>
            <person name="Komaki H."/>
            <person name="Tamura T."/>
        </authorList>
    </citation>
    <scope>NUCLEOTIDE SEQUENCE</scope>
    <source>
        <strain evidence="3">NBRC 108556</strain>
    </source>
</reference>
<evidence type="ECO:0000313" key="4">
    <source>
        <dbReference type="Proteomes" id="UP000636960"/>
    </source>
</evidence>
<keyword evidence="2" id="KW-1133">Transmembrane helix</keyword>
<keyword evidence="4" id="KW-1185">Reference proteome</keyword>
<comment type="caution">
    <text evidence="3">The sequence shown here is derived from an EMBL/GenBank/DDBJ whole genome shotgun (WGS) entry which is preliminary data.</text>
</comment>